<evidence type="ECO:0008006" key="18">
    <source>
        <dbReference type="Google" id="ProtNLM"/>
    </source>
</evidence>
<evidence type="ECO:0000256" key="15">
    <source>
        <dbReference type="RuleBase" id="RU000461"/>
    </source>
</evidence>
<reference evidence="16" key="1">
    <citation type="submission" date="2019-08" db="EMBL/GenBank/DDBJ databases">
        <title>The genome of the North American firefly Photinus pyralis.</title>
        <authorList>
            <consortium name="Photinus pyralis genome working group"/>
            <person name="Fallon T.R."/>
            <person name="Sander Lower S.E."/>
            <person name="Weng J.-K."/>
        </authorList>
    </citation>
    <scope>NUCLEOTIDE SEQUENCE</scope>
    <source>
        <strain evidence="16">TRF0915ILg1</strain>
        <tissue evidence="16">Whole body</tissue>
    </source>
</reference>
<evidence type="ECO:0000256" key="5">
    <source>
        <dbReference type="ARBA" id="ARBA00010617"/>
    </source>
</evidence>
<organism evidence="16 17">
    <name type="scientific">Ignelater luminosus</name>
    <name type="common">Cucubano</name>
    <name type="synonym">Pyrophorus luminosus</name>
    <dbReference type="NCBI Taxonomy" id="2038154"/>
    <lineage>
        <taxon>Eukaryota</taxon>
        <taxon>Metazoa</taxon>
        <taxon>Ecdysozoa</taxon>
        <taxon>Arthropoda</taxon>
        <taxon>Hexapoda</taxon>
        <taxon>Insecta</taxon>
        <taxon>Pterygota</taxon>
        <taxon>Neoptera</taxon>
        <taxon>Endopterygota</taxon>
        <taxon>Coleoptera</taxon>
        <taxon>Polyphaga</taxon>
        <taxon>Elateriformia</taxon>
        <taxon>Elateroidea</taxon>
        <taxon>Elateridae</taxon>
        <taxon>Agrypninae</taxon>
        <taxon>Pyrophorini</taxon>
        <taxon>Ignelater</taxon>
    </lineage>
</organism>
<keyword evidence="7 14" id="KW-0479">Metal-binding</keyword>
<evidence type="ECO:0000256" key="2">
    <source>
        <dbReference type="ARBA" id="ARBA00003690"/>
    </source>
</evidence>
<keyword evidence="11 14" id="KW-0408">Iron</keyword>
<dbReference type="SUPFAM" id="SSF48264">
    <property type="entry name" value="Cytochrome P450"/>
    <property type="match status" value="1"/>
</dbReference>
<name>A0A8K0CRA5_IGNLU</name>
<evidence type="ECO:0000313" key="17">
    <source>
        <dbReference type="Proteomes" id="UP000801492"/>
    </source>
</evidence>
<dbReference type="PRINTS" id="PR00385">
    <property type="entry name" value="P450"/>
</dbReference>
<keyword evidence="13" id="KW-0472">Membrane</keyword>
<evidence type="ECO:0000256" key="8">
    <source>
        <dbReference type="ARBA" id="ARBA00022824"/>
    </source>
</evidence>
<dbReference type="InterPro" id="IPR002403">
    <property type="entry name" value="Cyt_P450_E_grp-IV"/>
</dbReference>
<keyword evidence="12 15" id="KW-0503">Monooxygenase</keyword>
<comment type="similarity">
    <text evidence="5 15">Belongs to the cytochrome P450 family.</text>
</comment>
<evidence type="ECO:0000313" key="16">
    <source>
        <dbReference type="EMBL" id="KAF2890241.1"/>
    </source>
</evidence>
<comment type="subcellular location">
    <subcellularLocation>
        <location evidence="4">Endoplasmic reticulum membrane</location>
        <topology evidence="4">Peripheral membrane protein</topology>
    </subcellularLocation>
    <subcellularLocation>
        <location evidence="3">Microsome membrane</location>
        <topology evidence="3">Peripheral membrane protein</topology>
    </subcellularLocation>
</comment>
<dbReference type="Gene3D" id="1.10.630.10">
    <property type="entry name" value="Cytochrome P450"/>
    <property type="match status" value="1"/>
</dbReference>
<keyword evidence="6 14" id="KW-0349">Heme</keyword>
<dbReference type="GO" id="GO:0020037">
    <property type="term" value="F:heme binding"/>
    <property type="evidence" value="ECO:0007669"/>
    <property type="project" value="InterPro"/>
</dbReference>
<dbReference type="GO" id="GO:0005789">
    <property type="term" value="C:endoplasmic reticulum membrane"/>
    <property type="evidence" value="ECO:0007669"/>
    <property type="project" value="UniProtKB-SubCell"/>
</dbReference>
<dbReference type="EMBL" id="VTPC01056094">
    <property type="protein sequence ID" value="KAF2890241.1"/>
    <property type="molecule type" value="Genomic_DNA"/>
</dbReference>
<feature type="binding site" description="axial binding residue" evidence="14">
    <location>
        <position position="182"/>
    </location>
    <ligand>
        <name>heme</name>
        <dbReference type="ChEBI" id="CHEBI:30413"/>
    </ligand>
    <ligandPart>
        <name>Fe</name>
        <dbReference type="ChEBI" id="CHEBI:18248"/>
    </ligandPart>
</feature>
<evidence type="ECO:0000256" key="13">
    <source>
        <dbReference type="ARBA" id="ARBA00023136"/>
    </source>
</evidence>
<keyword evidence="10 15" id="KW-0560">Oxidoreductase</keyword>
<keyword evidence="17" id="KW-1185">Reference proteome</keyword>
<dbReference type="PANTHER" id="PTHR24292">
    <property type="entry name" value="CYTOCHROME P450"/>
    <property type="match status" value="1"/>
</dbReference>
<gene>
    <name evidence="16" type="ORF">ILUMI_15932</name>
</gene>
<dbReference type="Proteomes" id="UP000801492">
    <property type="component" value="Unassembled WGS sequence"/>
</dbReference>
<dbReference type="InterPro" id="IPR001128">
    <property type="entry name" value="Cyt_P450"/>
</dbReference>
<comment type="function">
    <text evidence="2">May be involved in the metabolism of insect hormones and in the breakdown of synthetic insecticides.</text>
</comment>
<dbReference type="Pfam" id="PF00067">
    <property type="entry name" value="p450"/>
    <property type="match status" value="1"/>
</dbReference>
<dbReference type="PRINTS" id="PR00465">
    <property type="entry name" value="EP450IV"/>
</dbReference>
<evidence type="ECO:0000256" key="9">
    <source>
        <dbReference type="ARBA" id="ARBA00022848"/>
    </source>
</evidence>
<keyword evidence="8" id="KW-0256">Endoplasmic reticulum</keyword>
<sequence length="255" mass="29359">MEAQKGRLNYDDQSDNIDSGFSAINESDIIKKWKKKIHIKDDDVVGVGLGFLFAANPDVQEKLFKEVSSAPRKSNVKITYETLLEMKYLDMIVSETLRKWPPGYHLYRESSKPFTIEPEREHKKPLHIEKGTQCLITVFGIHRDPQCYPNPAKFDPERFDNENKRNIKAYTYMPFSVGPRSCMGTRFALLEMKLAIAKIIRAFEIVISDKMQFPLNIKTHGVGYYPAGGNPEKSLLSLFVIIQDSIFFYYDTLTT</sequence>
<evidence type="ECO:0000256" key="11">
    <source>
        <dbReference type="ARBA" id="ARBA00023004"/>
    </source>
</evidence>
<evidence type="ECO:0000256" key="10">
    <source>
        <dbReference type="ARBA" id="ARBA00023002"/>
    </source>
</evidence>
<evidence type="ECO:0000256" key="3">
    <source>
        <dbReference type="ARBA" id="ARBA00004174"/>
    </source>
</evidence>
<keyword evidence="9" id="KW-0492">Microsome</keyword>
<dbReference type="GO" id="GO:0016705">
    <property type="term" value="F:oxidoreductase activity, acting on paired donors, with incorporation or reduction of molecular oxygen"/>
    <property type="evidence" value="ECO:0007669"/>
    <property type="project" value="InterPro"/>
</dbReference>
<evidence type="ECO:0000256" key="7">
    <source>
        <dbReference type="ARBA" id="ARBA00022723"/>
    </source>
</evidence>
<dbReference type="GO" id="GO:0004497">
    <property type="term" value="F:monooxygenase activity"/>
    <property type="evidence" value="ECO:0007669"/>
    <property type="project" value="UniProtKB-KW"/>
</dbReference>
<dbReference type="AlphaFoldDB" id="A0A8K0CRA5"/>
<evidence type="ECO:0000256" key="1">
    <source>
        <dbReference type="ARBA" id="ARBA00001971"/>
    </source>
</evidence>
<dbReference type="InterPro" id="IPR017972">
    <property type="entry name" value="Cyt_P450_CS"/>
</dbReference>
<dbReference type="GO" id="GO:0005506">
    <property type="term" value="F:iron ion binding"/>
    <property type="evidence" value="ECO:0007669"/>
    <property type="project" value="InterPro"/>
</dbReference>
<dbReference type="PROSITE" id="PS00086">
    <property type="entry name" value="CYTOCHROME_P450"/>
    <property type="match status" value="1"/>
</dbReference>
<proteinExistence type="inferred from homology"/>
<evidence type="ECO:0000256" key="6">
    <source>
        <dbReference type="ARBA" id="ARBA00022617"/>
    </source>
</evidence>
<comment type="cofactor">
    <cofactor evidence="1 14">
        <name>heme</name>
        <dbReference type="ChEBI" id="CHEBI:30413"/>
    </cofactor>
</comment>
<dbReference type="PANTHER" id="PTHR24292:SF54">
    <property type="entry name" value="CYP9F3-RELATED"/>
    <property type="match status" value="1"/>
</dbReference>
<dbReference type="InterPro" id="IPR036396">
    <property type="entry name" value="Cyt_P450_sf"/>
</dbReference>
<evidence type="ECO:0000256" key="12">
    <source>
        <dbReference type="ARBA" id="ARBA00023033"/>
    </source>
</evidence>
<dbReference type="InterPro" id="IPR050476">
    <property type="entry name" value="Insect_CytP450_Detox"/>
</dbReference>
<protein>
    <recommendedName>
        <fullName evidence="18">Cytochrome P450</fullName>
    </recommendedName>
</protein>
<comment type="caution">
    <text evidence="16">The sequence shown here is derived from an EMBL/GenBank/DDBJ whole genome shotgun (WGS) entry which is preliminary data.</text>
</comment>
<evidence type="ECO:0000256" key="14">
    <source>
        <dbReference type="PIRSR" id="PIRSR602403-1"/>
    </source>
</evidence>
<accession>A0A8K0CRA5</accession>
<dbReference type="OrthoDB" id="2789670at2759"/>
<evidence type="ECO:0000256" key="4">
    <source>
        <dbReference type="ARBA" id="ARBA00004406"/>
    </source>
</evidence>